<proteinExistence type="predicted"/>
<keyword evidence="3" id="KW-1185">Reference proteome</keyword>
<name>A0A242NEU0_9GAMM</name>
<dbReference type="RefSeq" id="WP_086301518.1">
    <property type="nucleotide sequence ID" value="NZ_MZNE01000078.1"/>
</dbReference>
<dbReference type="OrthoDB" id="7067552at2"/>
<dbReference type="EMBL" id="NART01000089">
    <property type="protein sequence ID" value="OTQ08367.1"/>
    <property type="molecule type" value="Genomic_DNA"/>
</dbReference>
<dbReference type="Proteomes" id="UP000194800">
    <property type="component" value="Unassembled WGS sequence"/>
</dbReference>
<dbReference type="Proteomes" id="UP000194977">
    <property type="component" value="Unassembled WGS sequence"/>
</dbReference>
<accession>A0A242NEU0</accession>
<comment type="caution">
    <text evidence="1">The sequence shown here is derived from an EMBL/GenBank/DDBJ whole genome shotgun (WGS) entry which is preliminary data.</text>
</comment>
<evidence type="ECO:0000313" key="1">
    <source>
        <dbReference type="EMBL" id="OTP98362.1"/>
    </source>
</evidence>
<dbReference type="AlphaFoldDB" id="A0A242NEU0"/>
<dbReference type="EMBL" id="NARP01000033">
    <property type="protein sequence ID" value="OTP98362.1"/>
    <property type="molecule type" value="Genomic_DNA"/>
</dbReference>
<sequence>MSRRVNHCPLGQGHILDKIAYDYVTEIKTRGANVAKIKYELAEKVKKYSEEDKIKLRELIQKWLENIK</sequence>
<evidence type="ECO:0000313" key="4">
    <source>
        <dbReference type="Proteomes" id="UP000194977"/>
    </source>
</evidence>
<protein>
    <submittedName>
        <fullName evidence="1">Uncharacterized protein</fullName>
    </submittedName>
</protein>
<organism evidence="1 4">
    <name type="scientific">Gilliamella apicola</name>
    <dbReference type="NCBI Taxonomy" id="1196095"/>
    <lineage>
        <taxon>Bacteria</taxon>
        <taxon>Pseudomonadati</taxon>
        <taxon>Pseudomonadota</taxon>
        <taxon>Gammaproteobacteria</taxon>
        <taxon>Orbales</taxon>
        <taxon>Orbaceae</taxon>
        <taxon>Gilliamella</taxon>
    </lineage>
</organism>
<evidence type="ECO:0000313" key="2">
    <source>
        <dbReference type="EMBL" id="OTQ08367.1"/>
    </source>
</evidence>
<evidence type="ECO:0000313" key="3">
    <source>
        <dbReference type="Proteomes" id="UP000194800"/>
    </source>
</evidence>
<gene>
    <name evidence="2" type="ORF">B6C91_12600</name>
    <name evidence="1" type="ORF">B6D08_11515</name>
</gene>
<reference evidence="3 4" key="1">
    <citation type="submission" date="2017-03" db="EMBL/GenBank/DDBJ databases">
        <title>Comparative genomics of honeybee gut symbionts reveal geographically distinct and subgroup specific antibiotic resistance.</title>
        <authorList>
            <person name="Ludvigsen J."/>
            <person name="Porcellato D."/>
            <person name="Labee-Lund T.M."/>
            <person name="Amdam G.V."/>
            <person name="Rudi K."/>
        </authorList>
    </citation>
    <scope>NUCLEOTIDE SEQUENCE [LARGE SCALE GENOMIC DNA]</scope>
    <source>
        <strain evidence="1 4">A-7-12</strain>
        <strain evidence="2 3">A-9-12</strain>
    </source>
</reference>